<organism evidence="3 4">
    <name type="scientific">Roseospira navarrensis</name>
    <dbReference type="NCBI Taxonomy" id="140058"/>
    <lineage>
        <taxon>Bacteria</taxon>
        <taxon>Pseudomonadati</taxon>
        <taxon>Pseudomonadota</taxon>
        <taxon>Alphaproteobacteria</taxon>
        <taxon>Rhodospirillales</taxon>
        <taxon>Rhodospirillaceae</taxon>
        <taxon>Roseospira</taxon>
    </lineage>
</organism>
<feature type="repeat" description="TPR" evidence="1">
    <location>
        <begin position="56"/>
        <end position="89"/>
    </location>
</feature>
<keyword evidence="1" id="KW-0802">TPR repeat</keyword>
<accession>A0A7X1ZEW4</accession>
<gene>
    <name evidence="3" type="ORF">GHC57_12320</name>
</gene>
<evidence type="ECO:0000256" key="2">
    <source>
        <dbReference type="SAM" id="SignalP"/>
    </source>
</evidence>
<proteinExistence type="predicted"/>
<reference evidence="3 4" key="1">
    <citation type="submission" date="2019-10" db="EMBL/GenBank/DDBJ databases">
        <title>Draft whole-genome sequence of the purple nonsulfur photosynthetic bacterium Roseospira navarrensis DSM 15114.</title>
        <authorList>
            <person name="Kyndt J.A."/>
            <person name="Meyer T.E."/>
        </authorList>
    </citation>
    <scope>NUCLEOTIDE SEQUENCE [LARGE SCALE GENOMIC DNA]</scope>
    <source>
        <strain evidence="3 4">DSM 15114</strain>
    </source>
</reference>
<name>A0A7X1ZEW4_9PROT</name>
<protein>
    <submittedName>
        <fullName evidence="3">Tetratricopeptide repeat protein</fullName>
    </submittedName>
</protein>
<dbReference type="InterPro" id="IPR011990">
    <property type="entry name" value="TPR-like_helical_dom_sf"/>
</dbReference>
<sequence length="283" mass="30061">MTVGLDRIRRTRGRRGLSLGLVALCAALVLQGCASSQDGRGGATGAGPGGQDEALYQALAQMAQTSEANNKYDLAVDQYRRLVEASPEEPAYILGLARNLRYLGRPQEAVRTLRRAIVEDRLDETLDARLELARALMAVGASVDASNQVADLMNSAPGDPRVLALVGILADREGRHAEAQAAYRAAMAADPSDLRSANNLALSLALTGDLTQAIQVQTEVASDSRATLPMRQNLALLYAVAGRMDMAERVTRAILPQAQADRVVADLARLQGRGSIPAPSLQP</sequence>
<comment type="caution">
    <text evidence="3">The sequence shown here is derived from an EMBL/GenBank/DDBJ whole genome shotgun (WGS) entry which is preliminary data.</text>
</comment>
<dbReference type="PROSITE" id="PS50005">
    <property type="entry name" value="TPR"/>
    <property type="match status" value="2"/>
</dbReference>
<dbReference type="RefSeq" id="WP_153344652.1">
    <property type="nucleotide sequence ID" value="NZ_WIVE01000038.1"/>
</dbReference>
<dbReference type="Pfam" id="PF13432">
    <property type="entry name" value="TPR_16"/>
    <property type="match status" value="2"/>
</dbReference>
<keyword evidence="4" id="KW-1185">Reference proteome</keyword>
<dbReference type="Gene3D" id="1.25.40.10">
    <property type="entry name" value="Tetratricopeptide repeat domain"/>
    <property type="match status" value="1"/>
</dbReference>
<dbReference type="EMBL" id="WIVE01000038">
    <property type="protein sequence ID" value="MQX37304.1"/>
    <property type="molecule type" value="Genomic_DNA"/>
</dbReference>
<dbReference type="SUPFAM" id="SSF48452">
    <property type="entry name" value="TPR-like"/>
    <property type="match status" value="1"/>
</dbReference>
<dbReference type="SMART" id="SM00028">
    <property type="entry name" value="TPR"/>
    <property type="match status" value="3"/>
</dbReference>
<keyword evidence="2" id="KW-0732">Signal</keyword>
<dbReference type="AlphaFoldDB" id="A0A7X1ZEW4"/>
<dbReference type="Pfam" id="PF13181">
    <property type="entry name" value="TPR_8"/>
    <property type="match status" value="1"/>
</dbReference>
<dbReference type="InterPro" id="IPR019734">
    <property type="entry name" value="TPR_rpt"/>
</dbReference>
<feature type="signal peptide" evidence="2">
    <location>
        <begin position="1"/>
        <end position="34"/>
    </location>
</feature>
<feature type="repeat" description="TPR" evidence="1">
    <location>
        <begin position="160"/>
        <end position="193"/>
    </location>
</feature>
<evidence type="ECO:0000256" key="1">
    <source>
        <dbReference type="PROSITE-ProRule" id="PRU00339"/>
    </source>
</evidence>
<feature type="chain" id="PRO_5030811650" evidence="2">
    <location>
        <begin position="35"/>
        <end position="283"/>
    </location>
</feature>
<dbReference type="PROSITE" id="PS51257">
    <property type="entry name" value="PROKAR_LIPOPROTEIN"/>
    <property type="match status" value="1"/>
</dbReference>
<dbReference type="Proteomes" id="UP000434582">
    <property type="component" value="Unassembled WGS sequence"/>
</dbReference>
<evidence type="ECO:0000313" key="3">
    <source>
        <dbReference type="EMBL" id="MQX37304.1"/>
    </source>
</evidence>
<dbReference type="OrthoDB" id="422579at2"/>
<evidence type="ECO:0000313" key="4">
    <source>
        <dbReference type="Proteomes" id="UP000434582"/>
    </source>
</evidence>